<dbReference type="Gene3D" id="3.10.110.10">
    <property type="entry name" value="Ubiquitin Conjugating Enzyme"/>
    <property type="match status" value="1"/>
</dbReference>
<keyword evidence="3" id="KW-0812">Transmembrane</keyword>
<feature type="compositionally biased region" description="Polar residues" evidence="2">
    <location>
        <begin position="218"/>
        <end position="231"/>
    </location>
</feature>
<feature type="domain" description="UBC core" evidence="4">
    <location>
        <begin position="18"/>
        <end position="167"/>
    </location>
</feature>
<reference evidence="5 6" key="1">
    <citation type="submission" date="2019-04" db="EMBL/GenBank/DDBJ databases">
        <title>Comparative genomics and transcriptomics to analyze fruiting body development in filamentous ascomycetes.</title>
        <authorList>
            <consortium name="DOE Joint Genome Institute"/>
            <person name="Lutkenhaus R."/>
            <person name="Traeger S."/>
            <person name="Breuer J."/>
            <person name="Kuo A."/>
            <person name="Lipzen A."/>
            <person name="Pangilinan J."/>
            <person name="Dilworth D."/>
            <person name="Sandor L."/>
            <person name="Poggeler S."/>
            <person name="Barry K."/>
            <person name="Grigoriev I.V."/>
            <person name="Nowrousian M."/>
        </authorList>
    </citation>
    <scope>NUCLEOTIDE SEQUENCE [LARGE SCALE GENOMIC DNA]</scope>
    <source>
        <strain evidence="5 6">CBS 389.68</strain>
    </source>
</reference>
<dbReference type="FunFam" id="3.10.110.10:FF:000093">
    <property type="entry name" value="Ubiquitin conjugating enzyme (UbcF), putative"/>
    <property type="match status" value="1"/>
</dbReference>
<feature type="compositionally biased region" description="Low complexity" evidence="2">
    <location>
        <begin position="243"/>
        <end position="267"/>
    </location>
</feature>
<name>A0A4S2MVH1_9PEZI</name>
<dbReference type="InterPro" id="IPR016135">
    <property type="entry name" value="UBQ-conjugating_enzyme/RWD"/>
</dbReference>
<gene>
    <name evidence="5" type="ORF">EX30DRAFT_332053</name>
</gene>
<dbReference type="Proteomes" id="UP000298138">
    <property type="component" value="Unassembled WGS sequence"/>
</dbReference>
<dbReference type="STRING" id="341454.A0A4S2MVH1"/>
<dbReference type="CDD" id="cd23799">
    <property type="entry name" value="UBCc_UBE2J"/>
    <property type="match status" value="1"/>
</dbReference>
<keyword evidence="6" id="KW-1185">Reference proteome</keyword>
<proteinExistence type="predicted"/>
<dbReference type="PANTHER" id="PTHR24067">
    <property type="entry name" value="UBIQUITIN-CONJUGATING ENZYME E2"/>
    <property type="match status" value="1"/>
</dbReference>
<evidence type="ECO:0000256" key="1">
    <source>
        <dbReference type="ARBA" id="ARBA00022786"/>
    </source>
</evidence>
<feature type="region of interest" description="Disordered" evidence="2">
    <location>
        <begin position="170"/>
        <end position="192"/>
    </location>
</feature>
<evidence type="ECO:0000256" key="3">
    <source>
        <dbReference type="SAM" id="Phobius"/>
    </source>
</evidence>
<dbReference type="AlphaFoldDB" id="A0A4S2MVH1"/>
<sequence length="308" mass="34453">MTSTSTNPQQPVYNKKSPTVKRILREAAELASTPSTSYHAAPLEHNLFEWHFTLRGPPSTPYARGIYHGRITLPPAYPLRPPSFRFLTPSGRFEVNREICLSISGHHEDTWQPAWGVRTAVVALRSFMEQEPEGQVGGVVCTEKVRKTLAEESRAWRCTECGVRWEDVLEEEEEKEDGREREEEKVPEELKLAYRGENKEVKAVETTLTEPETVTAVGNSTGTEAGTSGSVETPGLHRRVPAPQQQLSPPPTSSTQTQPQLQPSPQPQIQIIHQDDENFWIDRAIAICVILLAGIILKRLLAGMVDFV</sequence>
<keyword evidence="3" id="KW-0472">Membrane</keyword>
<evidence type="ECO:0000313" key="6">
    <source>
        <dbReference type="Proteomes" id="UP000298138"/>
    </source>
</evidence>
<dbReference type="Pfam" id="PF00179">
    <property type="entry name" value="UQ_con"/>
    <property type="match status" value="1"/>
</dbReference>
<dbReference type="InterPro" id="IPR000608">
    <property type="entry name" value="UBC"/>
</dbReference>
<dbReference type="PROSITE" id="PS50127">
    <property type="entry name" value="UBC_2"/>
    <property type="match status" value="1"/>
</dbReference>
<dbReference type="EMBL" id="ML220124">
    <property type="protein sequence ID" value="TGZ80547.1"/>
    <property type="molecule type" value="Genomic_DNA"/>
</dbReference>
<keyword evidence="1" id="KW-0833">Ubl conjugation pathway</keyword>
<evidence type="ECO:0000256" key="2">
    <source>
        <dbReference type="SAM" id="MobiDB-lite"/>
    </source>
</evidence>
<dbReference type="InterPro" id="IPR050113">
    <property type="entry name" value="Ub_conjugating_enzyme"/>
</dbReference>
<evidence type="ECO:0000313" key="5">
    <source>
        <dbReference type="EMBL" id="TGZ80547.1"/>
    </source>
</evidence>
<dbReference type="SMART" id="SM00212">
    <property type="entry name" value="UBCc"/>
    <property type="match status" value="1"/>
</dbReference>
<feature type="region of interest" description="Disordered" evidence="2">
    <location>
        <begin position="205"/>
        <end position="267"/>
    </location>
</feature>
<dbReference type="SUPFAM" id="SSF54495">
    <property type="entry name" value="UBC-like"/>
    <property type="match status" value="1"/>
</dbReference>
<dbReference type="InParanoid" id="A0A4S2MVH1"/>
<protein>
    <submittedName>
        <fullName evidence="5">UBC-like protein</fullName>
    </submittedName>
</protein>
<feature type="compositionally biased region" description="Basic and acidic residues" evidence="2">
    <location>
        <begin position="176"/>
        <end position="192"/>
    </location>
</feature>
<feature type="compositionally biased region" description="Low complexity" evidence="2">
    <location>
        <begin position="205"/>
        <end position="217"/>
    </location>
</feature>
<feature type="transmembrane region" description="Helical" evidence="3">
    <location>
        <begin position="279"/>
        <end position="297"/>
    </location>
</feature>
<organism evidence="5 6">
    <name type="scientific">Ascodesmis nigricans</name>
    <dbReference type="NCBI Taxonomy" id="341454"/>
    <lineage>
        <taxon>Eukaryota</taxon>
        <taxon>Fungi</taxon>
        <taxon>Dikarya</taxon>
        <taxon>Ascomycota</taxon>
        <taxon>Pezizomycotina</taxon>
        <taxon>Pezizomycetes</taxon>
        <taxon>Pezizales</taxon>
        <taxon>Ascodesmidaceae</taxon>
        <taxon>Ascodesmis</taxon>
    </lineage>
</organism>
<keyword evidence="3" id="KW-1133">Transmembrane helix</keyword>
<evidence type="ECO:0000259" key="4">
    <source>
        <dbReference type="PROSITE" id="PS50127"/>
    </source>
</evidence>
<accession>A0A4S2MVH1</accession>
<dbReference type="OrthoDB" id="1158011at2759"/>